<evidence type="ECO:0000313" key="6">
    <source>
        <dbReference type="Proteomes" id="UP000244937"/>
    </source>
</evidence>
<gene>
    <name evidence="5" type="ORF">HYN49_10145</name>
</gene>
<dbReference type="SMART" id="SM00342">
    <property type="entry name" value="HTH_ARAC"/>
    <property type="match status" value="1"/>
</dbReference>
<dbReference type="RefSeq" id="WP_108904010.1">
    <property type="nucleotide sequence ID" value="NZ_CP029187.1"/>
</dbReference>
<dbReference type="Pfam" id="PF12833">
    <property type="entry name" value="HTH_18"/>
    <property type="match status" value="1"/>
</dbReference>
<dbReference type="SUPFAM" id="SSF46689">
    <property type="entry name" value="Homeodomain-like"/>
    <property type="match status" value="1"/>
</dbReference>
<dbReference type="EMBL" id="CP029187">
    <property type="protein sequence ID" value="AWI26232.1"/>
    <property type="molecule type" value="Genomic_DNA"/>
</dbReference>
<dbReference type="KEGG" id="fpal:HYN49_10145"/>
<dbReference type="Proteomes" id="UP000244937">
    <property type="component" value="Chromosome"/>
</dbReference>
<keyword evidence="6" id="KW-1185">Reference proteome</keyword>
<evidence type="ECO:0000259" key="4">
    <source>
        <dbReference type="PROSITE" id="PS01124"/>
    </source>
</evidence>
<dbReference type="OrthoDB" id="511992at2"/>
<dbReference type="GO" id="GO:0043565">
    <property type="term" value="F:sequence-specific DNA binding"/>
    <property type="evidence" value="ECO:0007669"/>
    <property type="project" value="InterPro"/>
</dbReference>
<dbReference type="GO" id="GO:0003700">
    <property type="term" value="F:DNA-binding transcription factor activity"/>
    <property type="evidence" value="ECO:0007669"/>
    <property type="project" value="InterPro"/>
</dbReference>
<dbReference type="InterPro" id="IPR020449">
    <property type="entry name" value="Tscrpt_reg_AraC-type_HTH"/>
</dbReference>
<evidence type="ECO:0000256" key="1">
    <source>
        <dbReference type="ARBA" id="ARBA00023015"/>
    </source>
</evidence>
<feature type="domain" description="HTH araC/xylS-type" evidence="4">
    <location>
        <begin position="148"/>
        <end position="253"/>
    </location>
</feature>
<dbReference type="InterPro" id="IPR050204">
    <property type="entry name" value="AraC_XylS_family_regulators"/>
</dbReference>
<keyword evidence="2" id="KW-0238">DNA-binding</keyword>
<keyword evidence="3" id="KW-0804">Transcription</keyword>
<evidence type="ECO:0000313" key="5">
    <source>
        <dbReference type="EMBL" id="AWI26232.1"/>
    </source>
</evidence>
<reference evidence="5 6" key="1">
    <citation type="submission" date="2018-05" db="EMBL/GenBank/DDBJ databases">
        <title>Genome sequencing of Flavobacterium sp. HYN0049.</title>
        <authorList>
            <person name="Yi H."/>
            <person name="Baek C."/>
        </authorList>
    </citation>
    <scope>NUCLEOTIDE SEQUENCE [LARGE SCALE GENOMIC DNA]</scope>
    <source>
        <strain evidence="5 6">HYN0049</strain>
    </source>
</reference>
<dbReference type="InterPro" id="IPR018062">
    <property type="entry name" value="HTH_AraC-typ_CS"/>
</dbReference>
<organism evidence="5 6">
    <name type="scientific">Flavobacterium pallidum</name>
    <dbReference type="NCBI Taxonomy" id="2172098"/>
    <lineage>
        <taxon>Bacteria</taxon>
        <taxon>Pseudomonadati</taxon>
        <taxon>Bacteroidota</taxon>
        <taxon>Flavobacteriia</taxon>
        <taxon>Flavobacteriales</taxon>
        <taxon>Flavobacteriaceae</taxon>
        <taxon>Flavobacterium</taxon>
    </lineage>
</organism>
<dbReference type="PANTHER" id="PTHR46796">
    <property type="entry name" value="HTH-TYPE TRANSCRIPTIONAL ACTIVATOR RHAS-RELATED"/>
    <property type="match status" value="1"/>
</dbReference>
<dbReference type="InterPro" id="IPR018060">
    <property type="entry name" value="HTH_AraC"/>
</dbReference>
<name>A0A2S1SIR4_9FLAO</name>
<dbReference type="PRINTS" id="PR00032">
    <property type="entry name" value="HTHARAC"/>
</dbReference>
<dbReference type="PROSITE" id="PS00041">
    <property type="entry name" value="HTH_ARAC_FAMILY_1"/>
    <property type="match status" value="1"/>
</dbReference>
<dbReference type="AlphaFoldDB" id="A0A2S1SIR4"/>
<proteinExistence type="predicted"/>
<protein>
    <recommendedName>
        <fullName evidence="4">HTH araC/xylS-type domain-containing protein</fullName>
    </recommendedName>
</protein>
<dbReference type="Gene3D" id="1.10.10.60">
    <property type="entry name" value="Homeodomain-like"/>
    <property type="match status" value="2"/>
</dbReference>
<sequence>MKNHYHKPNLLLAACVNSVLVMEGFSGSDANSLPVFTNGLPTMVCRTEKDGKGKERLLQWSLFGKSPSVEDWKLGLNATTIVYFFKPFEMACLFNISSDKLSEIPFDLSDWNASKYNELQQQLMHAKSPSEKLSLFDNLLISEFHNNKQISDIIRHATDTMMLNPDAAVLPEILNTLNINERTLQRLFKKYIGVTPTQYRRACQFQLSFGQLHANRFDKISDVAFDSGFSDQSHFIRSFREFTSITPNDYVKNGLKGKKG</sequence>
<dbReference type="PROSITE" id="PS01124">
    <property type="entry name" value="HTH_ARAC_FAMILY_2"/>
    <property type="match status" value="1"/>
</dbReference>
<evidence type="ECO:0000256" key="3">
    <source>
        <dbReference type="ARBA" id="ARBA00023163"/>
    </source>
</evidence>
<evidence type="ECO:0000256" key="2">
    <source>
        <dbReference type="ARBA" id="ARBA00023125"/>
    </source>
</evidence>
<keyword evidence="1" id="KW-0805">Transcription regulation</keyword>
<accession>A0A2S1SIR4</accession>
<dbReference type="InterPro" id="IPR009057">
    <property type="entry name" value="Homeodomain-like_sf"/>
</dbReference>